<sequence length="180" mass="20766">MKTLHFDHIRCPLHRYTFSVKAIRHWVEQTCEGRVLNLFAGETRLNVNEVRNDLDPDMPADFHEDALIFLRGWTGEAFNTILLDPPYAYRKSMELYKGMICSPFRQLKDAIPACLAPNGLVITFGYHSIVMGVNRGFTLECLALFSHGGAIHDTIAAAERYSPEQFIHYNNHQRYEQQHL</sequence>
<protein>
    <recommendedName>
        <fullName evidence="3">Methyltransferase</fullName>
    </recommendedName>
</protein>
<keyword evidence="2" id="KW-1185">Reference proteome</keyword>
<dbReference type="Proteomes" id="UP000505355">
    <property type="component" value="Chromosome"/>
</dbReference>
<organism evidence="1 2">
    <name type="scientific">Mucilaginibacter mali</name>
    <dbReference type="NCBI Taxonomy" id="2740462"/>
    <lineage>
        <taxon>Bacteria</taxon>
        <taxon>Pseudomonadati</taxon>
        <taxon>Bacteroidota</taxon>
        <taxon>Sphingobacteriia</taxon>
        <taxon>Sphingobacteriales</taxon>
        <taxon>Sphingobacteriaceae</taxon>
        <taxon>Mucilaginibacter</taxon>
    </lineage>
</organism>
<dbReference type="PROSITE" id="PS00092">
    <property type="entry name" value="N6_MTASE"/>
    <property type="match status" value="1"/>
</dbReference>
<dbReference type="EMBL" id="CP054139">
    <property type="protein sequence ID" value="QKJ32836.1"/>
    <property type="molecule type" value="Genomic_DNA"/>
</dbReference>
<dbReference type="InterPro" id="IPR029063">
    <property type="entry name" value="SAM-dependent_MTases_sf"/>
</dbReference>
<name>A0A7D4UH74_9SPHI</name>
<evidence type="ECO:0000313" key="2">
    <source>
        <dbReference type="Proteomes" id="UP000505355"/>
    </source>
</evidence>
<evidence type="ECO:0000313" key="1">
    <source>
        <dbReference type="EMBL" id="QKJ32836.1"/>
    </source>
</evidence>
<dbReference type="SUPFAM" id="SSF53335">
    <property type="entry name" value="S-adenosyl-L-methionine-dependent methyltransferases"/>
    <property type="match status" value="1"/>
</dbReference>
<evidence type="ECO:0008006" key="3">
    <source>
        <dbReference type="Google" id="ProtNLM"/>
    </source>
</evidence>
<proteinExistence type="predicted"/>
<accession>A0A7D4UH74</accession>
<dbReference type="Gene3D" id="3.40.50.150">
    <property type="entry name" value="Vaccinia Virus protein VP39"/>
    <property type="match status" value="1"/>
</dbReference>
<gene>
    <name evidence="1" type="ORF">HQ865_24795</name>
</gene>
<dbReference type="GO" id="GO:0003676">
    <property type="term" value="F:nucleic acid binding"/>
    <property type="evidence" value="ECO:0007669"/>
    <property type="project" value="InterPro"/>
</dbReference>
<dbReference type="KEGG" id="mmab:HQ865_24795"/>
<dbReference type="GO" id="GO:0032259">
    <property type="term" value="P:methylation"/>
    <property type="evidence" value="ECO:0007669"/>
    <property type="project" value="InterPro"/>
</dbReference>
<dbReference type="GO" id="GO:0008168">
    <property type="term" value="F:methyltransferase activity"/>
    <property type="evidence" value="ECO:0007669"/>
    <property type="project" value="InterPro"/>
</dbReference>
<dbReference type="AlphaFoldDB" id="A0A7D4UH74"/>
<reference evidence="1 2" key="1">
    <citation type="submission" date="2020-05" db="EMBL/GenBank/DDBJ databases">
        <title>Mucilaginibacter mali sp. nov.</title>
        <authorList>
            <person name="Kim H.S."/>
            <person name="Lee K.C."/>
            <person name="Suh M.K."/>
            <person name="Kim J.-S."/>
            <person name="Han K.-I."/>
            <person name="Eom M.K."/>
            <person name="Shin Y.K."/>
            <person name="Lee J.-S."/>
        </authorList>
    </citation>
    <scope>NUCLEOTIDE SEQUENCE [LARGE SCALE GENOMIC DNA]</scope>
    <source>
        <strain evidence="1 2">G2-14</strain>
    </source>
</reference>
<dbReference type="RefSeq" id="WP_173417481.1">
    <property type="nucleotide sequence ID" value="NZ_CP054139.1"/>
</dbReference>
<dbReference type="InterPro" id="IPR002052">
    <property type="entry name" value="DNA_methylase_N6_adenine_CS"/>
</dbReference>